<dbReference type="SMART" id="SM00539">
    <property type="entry name" value="NIDO"/>
    <property type="match status" value="1"/>
</dbReference>
<evidence type="ECO:0000256" key="1">
    <source>
        <dbReference type="ARBA" id="ARBA00023157"/>
    </source>
</evidence>
<dbReference type="EMBL" id="JH816427">
    <property type="protein sequence ID" value="EKC42844.1"/>
    <property type="molecule type" value="Genomic_DNA"/>
</dbReference>
<dbReference type="PANTHER" id="PTHR13802">
    <property type="entry name" value="MUCIN 4-RELATED"/>
    <property type="match status" value="1"/>
</dbReference>
<organism evidence="2">
    <name type="scientific">Magallana gigas</name>
    <name type="common">Pacific oyster</name>
    <name type="synonym">Crassostrea gigas</name>
    <dbReference type="NCBI Taxonomy" id="29159"/>
    <lineage>
        <taxon>Eukaryota</taxon>
        <taxon>Metazoa</taxon>
        <taxon>Spiralia</taxon>
        <taxon>Lophotrochozoa</taxon>
        <taxon>Mollusca</taxon>
        <taxon>Bivalvia</taxon>
        <taxon>Autobranchia</taxon>
        <taxon>Pteriomorphia</taxon>
        <taxon>Ostreida</taxon>
        <taxon>Ostreoidea</taxon>
        <taxon>Ostreidae</taxon>
        <taxon>Magallana</taxon>
    </lineage>
</organism>
<keyword evidence="1" id="KW-1015">Disulfide bond</keyword>
<accession>K1RGC6</accession>
<dbReference type="HOGENOM" id="CLU_850599_0_0_1"/>
<sequence>MLEVKFQKRYRVTGFPLRQFYRFGSDEGDSILPSNDDESTPRIDVSVPFPFFGSSYSSIYVNNNGDVTFDTALTQFTADAFPINGSHKMIAAFWTDIDTALGGSLWYRTSTDSSILQKGTQDIRTVFPSLNTFSATWMMIITWNDVAAYGCSDTGAINCQQRNTFQLVLISNGVHSFAVFMYNVINWTNKAETLICKIYTLIFKCYTLICKLYTLICKIPTLICKIPTLKCKIHSLICKFYTSKCKIHTLMCKIHTLIFKFQILFCKFYTLICKMYTLICKIQTFKCKIHTLICKLYTLICKFYTLICKFYTLICKIHTEKSVKFTF</sequence>
<protein>
    <submittedName>
        <fullName evidence="2">Sushi, nidogen and EGF-like domain-containing protein 1</fullName>
    </submittedName>
</protein>
<dbReference type="InterPro" id="IPR051495">
    <property type="entry name" value="Epithelial_Barrier/Signaling"/>
</dbReference>
<gene>
    <name evidence="2" type="ORF">CGI_10013560</name>
</gene>
<dbReference type="PROSITE" id="PS51220">
    <property type="entry name" value="NIDO"/>
    <property type="match status" value="1"/>
</dbReference>
<dbReference type="InParanoid" id="K1RGC6"/>
<reference evidence="2" key="1">
    <citation type="journal article" date="2012" name="Nature">
        <title>The oyster genome reveals stress adaptation and complexity of shell formation.</title>
        <authorList>
            <person name="Zhang G."/>
            <person name="Fang X."/>
            <person name="Guo X."/>
            <person name="Li L."/>
            <person name="Luo R."/>
            <person name="Xu F."/>
            <person name="Yang P."/>
            <person name="Zhang L."/>
            <person name="Wang X."/>
            <person name="Qi H."/>
            <person name="Xiong Z."/>
            <person name="Que H."/>
            <person name="Xie Y."/>
            <person name="Holland P.W."/>
            <person name="Paps J."/>
            <person name="Zhu Y."/>
            <person name="Wu F."/>
            <person name="Chen Y."/>
            <person name="Wang J."/>
            <person name="Peng C."/>
            <person name="Meng J."/>
            <person name="Yang L."/>
            <person name="Liu J."/>
            <person name="Wen B."/>
            <person name="Zhang N."/>
            <person name="Huang Z."/>
            <person name="Zhu Q."/>
            <person name="Feng Y."/>
            <person name="Mount A."/>
            <person name="Hedgecock D."/>
            <person name="Xu Z."/>
            <person name="Liu Y."/>
            <person name="Domazet-Loso T."/>
            <person name="Du Y."/>
            <person name="Sun X."/>
            <person name="Zhang S."/>
            <person name="Liu B."/>
            <person name="Cheng P."/>
            <person name="Jiang X."/>
            <person name="Li J."/>
            <person name="Fan D."/>
            <person name="Wang W."/>
            <person name="Fu W."/>
            <person name="Wang T."/>
            <person name="Wang B."/>
            <person name="Zhang J."/>
            <person name="Peng Z."/>
            <person name="Li Y."/>
            <person name="Li N."/>
            <person name="Wang J."/>
            <person name="Chen M."/>
            <person name="He Y."/>
            <person name="Tan F."/>
            <person name="Song X."/>
            <person name="Zheng Q."/>
            <person name="Huang R."/>
            <person name="Yang H."/>
            <person name="Du X."/>
            <person name="Chen L."/>
            <person name="Yang M."/>
            <person name="Gaffney P.M."/>
            <person name="Wang S."/>
            <person name="Luo L."/>
            <person name="She Z."/>
            <person name="Ming Y."/>
            <person name="Huang W."/>
            <person name="Zhang S."/>
            <person name="Huang B."/>
            <person name="Zhang Y."/>
            <person name="Qu T."/>
            <person name="Ni P."/>
            <person name="Miao G."/>
            <person name="Wang J."/>
            <person name="Wang Q."/>
            <person name="Steinberg C.E."/>
            <person name="Wang H."/>
            <person name="Li N."/>
            <person name="Qian L."/>
            <person name="Zhang G."/>
            <person name="Li Y."/>
            <person name="Yang H."/>
            <person name="Liu X."/>
            <person name="Wang J."/>
            <person name="Yin Y."/>
            <person name="Wang J."/>
        </authorList>
    </citation>
    <scope>NUCLEOTIDE SEQUENCE [LARGE SCALE GENOMIC DNA]</scope>
    <source>
        <strain evidence="2">05x7-T-G4-1.051#20</strain>
    </source>
</reference>
<dbReference type="Pfam" id="PF06119">
    <property type="entry name" value="NIDO"/>
    <property type="match status" value="1"/>
</dbReference>
<evidence type="ECO:0000313" key="2">
    <source>
        <dbReference type="EMBL" id="EKC42844.1"/>
    </source>
</evidence>
<dbReference type="InterPro" id="IPR003886">
    <property type="entry name" value="NIDO_dom"/>
</dbReference>
<proteinExistence type="predicted"/>
<dbReference type="PANTHER" id="PTHR13802:SF52">
    <property type="entry name" value="MUCIN-4"/>
    <property type="match status" value="1"/>
</dbReference>
<dbReference type="AlphaFoldDB" id="K1RGC6"/>
<dbReference type="GO" id="GO:0007160">
    <property type="term" value="P:cell-matrix adhesion"/>
    <property type="evidence" value="ECO:0007669"/>
    <property type="project" value="InterPro"/>
</dbReference>
<name>K1RGC6_MAGGI</name>